<dbReference type="Pfam" id="PF03050">
    <property type="entry name" value="DDE_Tnp_IS66"/>
    <property type="match status" value="1"/>
</dbReference>
<dbReference type="InterPro" id="IPR039552">
    <property type="entry name" value="IS66_C"/>
</dbReference>
<accession>A0A3E4XAD5</accession>
<evidence type="ECO:0000259" key="1">
    <source>
        <dbReference type="Pfam" id="PF03050"/>
    </source>
</evidence>
<evidence type="ECO:0000313" key="3">
    <source>
        <dbReference type="EMBL" id="RGM51420.1"/>
    </source>
</evidence>
<proteinExistence type="predicted"/>
<dbReference type="EMBL" id="QSTL01000028">
    <property type="protein sequence ID" value="RGM51420.1"/>
    <property type="molecule type" value="Genomic_DNA"/>
</dbReference>
<dbReference type="PANTHER" id="PTHR33678">
    <property type="entry name" value="BLL1576 PROTEIN"/>
    <property type="match status" value="1"/>
</dbReference>
<dbReference type="Proteomes" id="UP000261295">
    <property type="component" value="Unassembled WGS sequence"/>
</dbReference>
<comment type="caution">
    <text evidence="3">The sequence shown here is derived from an EMBL/GenBank/DDBJ whole genome shotgun (WGS) entry which is preliminary data.</text>
</comment>
<name>A0A3E4XAD5_BACUN</name>
<reference evidence="3 4" key="1">
    <citation type="submission" date="2018-08" db="EMBL/GenBank/DDBJ databases">
        <title>A genome reference for cultivated species of the human gut microbiota.</title>
        <authorList>
            <person name="Zou Y."/>
            <person name="Xue W."/>
            <person name="Luo G."/>
        </authorList>
    </citation>
    <scope>NUCLEOTIDE SEQUENCE [LARGE SCALE GENOMIC DNA]</scope>
    <source>
        <strain evidence="3 4">OM07-9</strain>
    </source>
</reference>
<evidence type="ECO:0000313" key="4">
    <source>
        <dbReference type="Proteomes" id="UP000261295"/>
    </source>
</evidence>
<sequence length="98" mass="11503">MPRLSRYVRDARYQIDNNLVENAVRPLALGRKNFLFCGNHDSAIRAAVIYSLVSTCKEHAVDPRKWMEDVLVKIPQYENQKLDLRKLLPHNWQKEANL</sequence>
<dbReference type="InterPro" id="IPR052344">
    <property type="entry name" value="Transposase-related"/>
</dbReference>
<feature type="domain" description="Transposase IS66 C-terminal" evidence="2">
    <location>
        <begin position="51"/>
        <end position="90"/>
    </location>
</feature>
<dbReference type="AlphaFoldDB" id="A0A3E4XAD5"/>
<feature type="domain" description="Transposase IS66 central" evidence="1">
    <location>
        <begin position="2"/>
        <end position="43"/>
    </location>
</feature>
<evidence type="ECO:0000259" key="2">
    <source>
        <dbReference type="Pfam" id="PF13817"/>
    </source>
</evidence>
<dbReference type="PANTHER" id="PTHR33678:SF1">
    <property type="entry name" value="BLL1576 PROTEIN"/>
    <property type="match status" value="1"/>
</dbReference>
<dbReference type="InterPro" id="IPR004291">
    <property type="entry name" value="Transposase_IS66_central"/>
</dbReference>
<dbReference type="Pfam" id="PF13817">
    <property type="entry name" value="DDE_Tnp_IS66_C"/>
    <property type="match status" value="1"/>
</dbReference>
<gene>
    <name evidence="3" type="ORF">DXC07_19215</name>
</gene>
<protein>
    <submittedName>
        <fullName evidence="3">Uncharacterized protein</fullName>
    </submittedName>
</protein>
<organism evidence="3 4">
    <name type="scientific">Bacteroides uniformis</name>
    <dbReference type="NCBI Taxonomy" id="820"/>
    <lineage>
        <taxon>Bacteria</taxon>
        <taxon>Pseudomonadati</taxon>
        <taxon>Bacteroidota</taxon>
        <taxon>Bacteroidia</taxon>
        <taxon>Bacteroidales</taxon>
        <taxon>Bacteroidaceae</taxon>
        <taxon>Bacteroides</taxon>
    </lineage>
</organism>